<evidence type="ECO:0000256" key="8">
    <source>
        <dbReference type="SAM" id="Phobius"/>
    </source>
</evidence>
<proteinExistence type="inferred from homology"/>
<name>A0ABV8VX14_9BACI</name>
<keyword evidence="11" id="KW-1185">Reference proteome</keyword>
<dbReference type="PANTHER" id="PTHR43731">
    <property type="entry name" value="RHOMBOID PROTEASE"/>
    <property type="match status" value="1"/>
</dbReference>
<dbReference type="InterPro" id="IPR035952">
    <property type="entry name" value="Rhomboid-like_sf"/>
</dbReference>
<sequence length="504" mass="58653">MKNQYVQSQIVLHLLKEDFELLQINEHFTEYLLVKRSRNVHKVLFVSTNQYNWANELHKRIKFLEEKYIKSQMNKWSKKNLTFHHIFITDYPPVDEWERYEGTTYSRYVHLVTENMELDEWIKMLNLLEVKHIAQVNLSHEMMEIDQKLQESKQEIISIHHNKQEEIRALYQQGKPIWTYVFIAINCVMFILLEISGGSTSIETLLTFGAKYNHAIVTGEWWRIFTSMFLHIGFIHIILNMLALYYVGTLVERIFGNSRFLIIYLLSGFIGGLASFAFNDSIAAGASGAIFGLFGALLCFGTQYPKVFFRTLGWNVILVIAMNVVLGFSVAQIDNSAHLGGLIGGFISAYIVMFRQKKNMKWQIVASISYIILAIGLIGFGTVNEKNHYNGAVVLHAILQLIEQEKYEETIHYTSELLPYMEEYENDVLFYRAYATIQIGEYDKAIIDLEQIVANDPKFEEAMFNLSLLYLETNQLEKSTPLIKQLNDIDPENEKYQQLEQYLQ</sequence>
<feature type="transmembrane region" description="Helical" evidence="8">
    <location>
        <begin position="228"/>
        <end position="248"/>
    </location>
</feature>
<keyword evidence="4 10" id="KW-0378">Hydrolase</keyword>
<evidence type="ECO:0000256" key="7">
    <source>
        <dbReference type="PROSITE-ProRule" id="PRU00339"/>
    </source>
</evidence>
<feature type="domain" description="Peptidase S54 rhomboid" evidence="9">
    <location>
        <begin position="219"/>
        <end position="352"/>
    </location>
</feature>
<gene>
    <name evidence="10" type="ORF">ACFOZ1_12065</name>
</gene>
<dbReference type="GO" id="GO:0006508">
    <property type="term" value="P:proteolysis"/>
    <property type="evidence" value="ECO:0007669"/>
    <property type="project" value="UniProtKB-KW"/>
</dbReference>
<evidence type="ECO:0000259" key="9">
    <source>
        <dbReference type="Pfam" id="PF01694"/>
    </source>
</evidence>
<dbReference type="Pfam" id="PF01694">
    <property type="entry name" value="Rhomboid"/>
    <property type="match status" value="1"/>
</dbReference>
<organism evidence="10 11">
    <name type="scientific">Gracilibacillus marinus</name>
    <dbReference type="NCBI Taxonomy" id="630535"/>
    <lineage>
        <taxon>Bacteria</taxon>
        <taxon>Bacillati</taxon>
        <taxon>Bacillota</taxon>
        <taxon>Bacilli</taxon>
        <taxon>Bacillales</taxon>
        <taxon>Bacillaceae</taxon>
        <taxon>Gracilibacillus</taxon>
    </lineage>
</organism>
<keyword evidence="7" id="KW-0802">TPR repeat</keyword>
<comment type="caution">
    <text evidence="10">The sequence shown here is derived from an EMBL/GenBank/DDBJ whole genome shotgun (WGS) entry which is preliminary data.</text>
</comment>
<feature type="transmembrane region" description="Helical" evidence="8">
    <location>
        <begin position="312"/>
        <end position="331"/>
    </location>
</feature>
<evidence type="ECO:0000313" key="10">
    <source>
        <dbReference type="EMBL" id="MFC4388530.1"/>
    </source>
</evidence>
<dbReference type="RefSeq" id="WP_390199604.1">
    <property type="nucleotide sequence ID" value="NZ_JBHSDV010000003.1"/>
</dbReference>
<evidence type="ECO:0000256" key="2">
    <source>
        <dbReference type="ARBA" id="ARBA00009045"/>
    </source>
</evidence>
<feature type="transmembrane region" description="Helical" evidence="8">
    <location>
        <begin position="260"/>
        <end position="276"/>
    </location>
</feature>
<keyword evidence="3 8" id="KW-0812">Transmembrane</keyword>
<evidence type="ECO:0000256" key="5">
    <source>
        <dbReference type="ARBA" id="ARBA00022989"/>
    </source>
</evidence>
<feature type="transmembrane region" description="Helical" evidence="8">
    <location>
        <begin position="282"/>
        <end position="300"/>
    </location>
</feature>
<dbReference type="EMBL" id="JBHSDV010000003">
    <property type="protein sequence ID" value="MFC4388530.1"/>
    <property type="molecule type" value="Genomic_DNA"/>
</dbReference>
<dbReference type="Gene3D" id="1.25.40.10">
    <property type="entry name" value="Tetratricopeptide repeat domain"/>
    <property type="match status" value="1"/>
</dbReference>
<dbReference type="PANTHER" id="PTHR43731:SF14">
    <property type="entry name" value="PRESENILIN-ASSOCIATED RHOMBOID-LIKE PROTEIN, MITOCHONDRIAL"/>
    <property type="match status" value="1"/>
</dbReference>
<feature type="transmembrane region" description="Helical" evidence="8">
    <location>
        <begin position="177"/>
        <end position="196"/>
    </location>
</feature>
<dbReference type="Pfam" id="PF14559">
    <property type="entry name" value="TPR_19"/>
    <property type="match status" value="1"/>
</dbReference>
<dbReference type="EC" id="3.4.21.105" evidence="10"/>
<evidence type="ECO:0000256" key="6">
    <source>
        <dbReference type="ARBA" id="ARBA00023136"/>
    </source>
</evidence>
<comment type="subcellular location">
    <subcellularLocation>
        <location evidence="1">Membrane</location>
        <topology evidence="1">Multi-pass membrane protein</topology>
    </subcellularLocation>
</comment>
<reference evidence="11" key="1">
    <citation type="journal article" date="2019" name="Int. J. Syst. Evol. Microbiol.">
        <title>The Global Catalogue of Microorganisms (GCM) 10K type strain sequencing project: providing services to taxonomists for standard genome sequencing and annotation.</title>
        <authorList>
            <consortium name="The Broad Institute Genomics Platform"/>
            <consortium name="The Broad Institute Genome Sequencing Center for Infectious Disease"/>
            <person name="Wu L."/>
            <person name="Ma J."/>
        </authorList>
    </citation>
    <scope>NUCLEOTIDE SEQUENCE [LARGE SCALE GENOMIC DNA]</scope>
    <source>
        <strain evidence="11">KACC 14058</strain>
    </source>
</reference>
<keyword evidence="6 8" id="KW-0472">Membrane</keyword>
<accession>A0ABV8VX14</accession>
<feature type="transmembrane region" description="Helical" evidence="8">
    <location>
        <begin position="362"/>
        <end position="383"/>
    </location>
</feature>
<evidence type="ECO:0000256" key="1">
    <source>
        <dbReference type="ARBA" id="ARBA00004141"/>
    </source>
</evidence>
<dbReference type="InterPro" id="IPR019734">
    <property type="entry name" value="TPR_rpt"/>
</dbReference>
<feature type="repeat" description="TPR" evidence="7">
    <location>
        <begin position="460"/>
        <end position="493"/>
    </location>
</feature>
<dbReference type="InterPro" id="IPR022764">
    <property type="entry name" value="Peptidase_S54_rhomboid_dom"/>
</dbReference>
<dbReference type="SUPFAM" id="SSF48452">
    <property type="entry name" value="TPR-like"/>
    <property type="match status" value="1"/>
</dbReference>
<dbReference type="Gene3D" id="1.20.1540.10">
    <property type="entry name" value="Rhomboid-like"/>
    <property type="match status" value="1"/>
</dbReference>
<evidence type="ECO:0000256" key="4">
    <source>
        <dbReference type="ARBA" id="ARBA00022801"/>
    </source>
</evidence>
<comment type="similarity">
    <text evidence="2">Belongs to the peptidase S54 family.</text>
</comment>
<keyword evidence="10" id="KW-0645">Protease</keyword>
<dbReference type="SUPFAM" id="SSF144091">
    <property type="entry name" value="Rhomboid-like"/>
    <property type="match status" value="1"/>
</dbReference>
<dbReference type="InterPro" id="IPR011990">
    <property type="entry name" value="TPR-like_helical_dom_sf"/>
</dbReference>
<evidence type="ECO:0000313" key="11">
    <source>
        <dbReference type="Proteomes" id="UP001595880"/>
    </source>
</evidence>
<protein>
    <submittedName>
        <fullName evidence="10">Rhomboid family intramembrane serine protease</fullName>
        <ecNumber evidence="10">3.4.21.105</ecNumber>
    </submittedName>
</protein>
<dbReference type="Proteomes" id="UP001595880">
    <property type="component" value="Unassembled WGS sequence"/>
</dbReference>
<dbReference type="GO" id="GO:0008233">
    <property type="term" value="F:peptidase activity"/>
    <property type="evidence" value="ECO:0007669"/>
    <property type="project" value="UniProtKB-KW"/>
</dbReference>
<keyword evidence="5 8" id="KW-1133">Transmembrane helix</keyword>
<dbReference type="InterPro" id="IPR050925">
    <property type="entry name" value="Rhomboid_protease_S54"/>
</dbReference>
<evidence type="ECO:0000256" key="3">
    <source>
        <dbReference type="ARBA" id="ARBA00022692"/>
    </source>
</evidence>
<dbReference type="PROSITE" id="PS50005">
    <property type="entry name" value="TPR"/>
    <property type="match status" value="1"/>
</dbReference>
<feature type="transmembrane region" description="Helical" evidence="8">
    <location>
        <begin position="337"/>
        <end position="355"/>
    </location>
</feature>